<evidence type="ECO:0000313" key="6">
    <source>
        <dbReference type="Proteomes" id="UP001597280"/>
    </source>
</evidence>
<comment type="caution">
    <text evidence="5">The sequence shown here is derived from an EMBL/GenBank/DDBJ whole genome shotgun (WGS) entry which is preliminary data.</text>
</comment>
<dbReference type="EMBL" id="JBHUFL010000003">
    <property type="protein sequence ID" value="MFD1835713.1"/>
    <property type="molecule type" value="Genomic_DNA"/>
</dbReference>
<dbReference type="Proteomes" id="UP001597280">
    <property type="component" value="Unassembled WGS sequence"/>
</dbReference>
<name>A0ABW4Q1Z0_9MICO</name>
<dbReference type="InterPro" id="IPR028082">
    <property type="entry name" value="Peripla_BP_I"/>
</dbReference>
<dbReference type="PROSITE" id="PS51257">
    <property type="entry name" value="PROKAR_LIPOPROTEIN"/>
    <property type="match status" value="1"/>
</dbReference>
<feature type="domain" description="Leucine-binding protein" evidence="4">
    <location>
        <begin position="56"/>
        <end position="374"/>
    </location>
</feature>
<evidence type="ECO:0000256" key="3">
    <source>
        <dbReference type="SAM" id="MobiDB-lite"/>
    </source>
</evidence>
<dbReference type="SUPFAM" id="SSF53822">
    <property type="entry name" value="Periplasmic binding protein-like I"/>
    <property type="match status" value="1"/>
</dbReference>
<dbReference type="PROSITE" id="PS51318">
    <property type="entry name" value="TAT"/>
    <property type="match status" value="1"/>
</dbReference>
<dbReference type="Gene3D" id="3.40.50.2300">
    <property type="match status" value="2"/>
</dbReference>
<proteinExistence type="inferred from homology"/>
<feature type="region of interest" description="Disordered" evidence="3">
    <location>
        <begin position="28"/>
        <end position="51"/>
    </location>
</feature>
<sequence>MAISRRRLMRGLGIGALGVGALSACDQLPSRGRGRRQATTPPPTGVALGEPETPLVIASIGASHGRTAQWERAISLAVQEALTDVDARWDGLFGREVTGPERHVQETAGEDLAGVVADWQEQGVTAVVSSLDEEALVAAMPLFAEAGMVVIDVATAGMSVRDDAVQDAGLLFRLAPSTRAIAGLYAEEAWSGSSDRGGRPGTVAIVSEDTAQGHSLRDEMKLILDPMSGSIVLESFHEPGKLGDVGKLAGQIIKKKPALLVVHGGPESGALLSALQDATTDENGRSDLQLPVRLSPGGTVDQSEAGLVAEAMTRATGYEPGGDLTEVHVNMMLNADSTLQKSGYAYSQQAYDAVVILCLAAYQALSVEGTAIAAQVPVVLTGAEECEDYGTCRSALRDALIAGGTTTVSYQGRSGAIELGADRDARTGQLRTYSFTGTGALEAPSTTGFEIPA</sequence>
<gene>
    <name evidence="5" type="ORF">ACFSDA_11605</name>
</gene>
<protein>
    <submittedName>
        <fullName evidence="5">ABC transporter substrate-binding protein</fullName>
    </submittedName>
</protein>
<dbReference type="RefSeq" id="WP_343904845.1">
    <property type="nucleotide sequence ID" value="NZ_BAAAIS010000003.1"/>
</dbReference>
<evidence type="ECO:0000256" key="2">
    <source>
        <dbReference type="ARBA" id="ARBA00022729"/>
    </source>
</evidence>
<dbReference type="InterPro" id="IPR006311">
    <property type="entry name" value="TAT_signal"/>
</dbReference>
<keyword evidence="2" id="KW-0732">Signal</keyword>
<dbReference type="InterPro" id="IPR051010">
    <property type="entry name" value="BCAA_transport"/>
</dbReference>
<reference evidence="6" key="1">
    <citation type="journal article" date="2019" name="Int. J. Syst. Evol. Microbiol.">
        <title>The Global Catalogue of Microorganisms (GCM) 10K type strain sequencing project: providing services to taxonomists for standard genome sequencing and annotation.</title>
        <authorList>
            <consortium name="The Broad Institute Genomics Platform"/>
            <consortium name="The Broad Institute Genome Sequencing Center for Infectious Disease"/>
            <person name="Wu L."/>
            <person name="Ma J."/>
        </authorList>
    </citation>
    <scope>NUCLEOTIDE SEQUENCE [LARGE SCALE GENOMIC DNA]</scope>
    <source>
        <strain evidence="6">JCM 11650</strain>
    </source>
</reference>
<keyword evidence="6" id="KW-1185">Reference proteome</keyword>
<comment type="similarity">
    <text evidence="1">Belongs to the leucine-binding protein family.</text>
</comment>
<dbReference type="InterPro" id="IPR028081">
    <property type="entry name" value="Leu-bd"/>
</dbReference>
<dbReference type="CDD" id="cd06268">
    <property type="entry name" value="PBP1_ABC_transporter_LIVBP-like"/>
    <property type="match status" value="1"/>
</dbReference>
<evidence type="ECO:0000256" key="1">
    <source>
        <dbReference type="ARBA" id="ARBA00010062"/>
    </source>
</evidence>
<dbReference type="PANTHER" id="PTHR30483:SF6">
    <property type="entry name" value="PERIPLASMIC BINDING PROTEIN OF ABC TRANSPORTER FOR NATURAL AMINO ACIDS"/>
    <property type="match status" value="1"/>
</dbReference>
<dbReference type="Pfam" id="PF13458">
    <property type="entry name" value="Peripla_BP_6"/>
    <property type="match status" value="1"/>
</dbReference>
<accession>A0ABW4Q1Z0</accession>
<evidence type="ECO:0000259" key="4">
    <source>
        <dbReference type="Pfam" id="PF13458"/>
    </source>
</evidence>
<organism evidence="5 6">
    <name type="scientific">Brachybacterium rhamnosum</name>
    <dbReference type="NCBI Taxonomy" id="173361"/>
    <lineage>
        <taxon>Bacteria</taxon>
        <taxon>Bacillati</taxon>
        <taxon>Actinomycetota</taxon>
        <taxon>Actinomycetes</taxon>
        <taxon>Micrococcales</taxon>
        <taxon>Dermabacteraceae</taxon>
        <taxon>Brachybacterium</taxon>
    </lineage>
</organism>
<evidence type="ECO:0000313" key="5">
    <source>
        <dbReference type="EMBL" id="MFD1835713.1"/>
    </source>
</evidence>
<dbReference type="PANTHER" id="PTHR30483">
    <property type="entry name" value="LEUCINE-SPECIFIC-BINDING PROTEIN"/>
    <property type="match status" value="1"/>
</dbReference>